<dbReference type="PANTHER" id="PTHR35179">
    <property type="entry name" value="PROTEIN CBG02620"/>
    <property type="match status" value="1"/>
</dbReference>
<evidence type="ECO:0000313" key="3">
    <source>
        <dbReference type="Proteomes" id="UP000006701"/>
    </source>
</evidence>
<dbReference type="GeneID" id="4707827"/>
<feature type="region of interest" description="Disordered" evidence="1">
    <location>
        <begin position="436"/>
        <end position="473"/>
    </location>
</feature>
<dbReference type="EMBL" id="DS027045">
    <property type="protein sequence ID" value="EAW14577.1"/>
    <property type="molecule type" value="Genomic_DNA"/>
</dbReference>
<feature type="compositionally biased region" description="Polar residues" evidence="1">
    <location>
        <begin position="1"/>
        <end position="13"/>
    </location>
</feature>
<feature type="compositionally biased region" description="Basic and acidic residues" evidence="1">
    <location>
        <begin position="445"/>
        <end position="459"/>
    </location>
</feature>
<dbReference type="OMA" id="IVSVMKM"/>
<organism evidence="2 3">
    <name type="scientific">Aspergillus clavatus (strain ATCC 1007 / CBS 513.65 / DSM 816 / NCTC 3887 / NRRL 1 / QM 1276 / 107)</name>
    <dbReference type="NCBI Taxonomy" id="344612"/>
    <lineage>
        <taxon>Eukaryota</taxon>
        <taxon>Fungi</taxon>
        <taxon>Dikarya</taxon>
        <taxon>Ascomycota</taxon>
        <taxon>Pezizomycotina</taxon>
        <taxon>Eurotiomycetes</taxon>
        <taxon>Eurotiomycetidae</taxon>
        <taxon>Eurotiales</taxon>
        <taxon>Aspergillaceae</taxon>
        <taxon>Aspergillus</taxon>
        <taxon>Aspergillus subgen. Fumigati</taxon>
    </lineage>
</organism>
<dbReference type="RefSeq" id="XP_001276003.1">
    <property type="nucleotide sequence ID" value="XM_001276002.1"/>
</dbReference>
<name>A1C856_ASPCL</name>
<evidence type="ECO:0000256" key="1">
    <source>
        <dbReference type="SAM" id="MobiDB-lite"/>
    </source>
</evidence>
<sequence>MSTWKRNTNTSFNRRGHQRGGLGSSVPGMPWRRKSDAIPRPPSPVLGPLLATVGRPDLAIEPQAKPGNEKAHIEDCQLVASYNWLNSTVPTILVPGMPPAWAPLPEPVKLQEDQGQYFRDQNAARYSSHPMQPAVEAILAQTPDFQSKSIDIVGCGSTLGNLLRFARNVDLNAKYRIFVEVVGSTVFFLRRVNQPTETIPDVRGFGHTFPEAYTSWDWDVKGSESHQRLIKYKFAGLSCLVRFESDGYLPDLAPKGLTVAAKSKAGESDVGRDVIAALQSTTVSERSPVSKESLTVHKRGQVVPQAAVFDLKTRSIFRKGTDFLEQELPRLWISQTPNFVLAFHRSGLFEEIEILDTRARVNKWEEEQEDNLLRYASLLRMLTSFALGHPDGRFEIFHEAESAILELREVEDNVPRVLPGHLKDRWAMQDEESANLLDEEAEEASSERDIESNWGRFDDEWQSDSEGSSKDYTACSASDCGYCGRCRY</sequence>
<dbReference type="VEuPathDB" id="FungiDB:ACLA_076170"/>
<dbReference type="eggNOG" id="ENOG502QRQN">
    <property type="taxonomic scope" value="Eukaryota"/>
</dbReference>
<protein>
    <recommendedName>
        <fullName evidence="4">Geranylgeranyl pyrophosphate synthetase</fullName>
    </recommendedName>
</protein>
<evidence type="ECO:0000313" key="2">
    <source>
        <dbReference type="EMBL" id="EAW14577.1"/>
    </source>
</evidence>
<dbReference type="OrthoDB" id="5393654at2759"/>
<dbReference type="AlphaFoldDB" id="A1C856"/>
<dbReference type="PANTHER" id="PTHR35179:SF2">
    <property type="entry name" value="START DOMAIN-CONTAINING PROTEIN"/>
    <property type="match status" value="1"/>
</dbReference>
<keyword evidence="3" id="KW-1185">Reference proteome</keyword>
<gene>
    <name evidence="2" type="ORF">ACLA_076170</name>
</gene>
<feature type="region of interest" description="Disordered" evidence="1">
    <location>
        <begin position="1"/>
        <end position="44"/>
    </location>
</feature>
<dbReference type="KEGG" id="act:ACLA_076170"/>
<dbReference type="Proteomes" id="UP000006701">
    <property type="component" value="Unassembled WGS sequence"/>
</dbReference>
<evidence type="ECO:0008006" key="4">
    <source>
        <dbReference type="Google" id="ProtNLM"/>
    </source>
</evidence>
<dbReference type="STRING" id="344612.A1C856"/>
<dbReference type="HOGENOM" id="CLU_030046_1_0_1"/>
<reference evidence="2 3" key="1">
    <citation type="journal article" date="2008" name="PLoS Genet.">
        <title>Genomic islands in the pathogenic filamentous fungus Aspergillus fumigatus.</title>
        <authorList>
            <person name="Fedorova N.D."/>
            <person name="Khaldi N."/>
            <person name="Joardar V.S."/>
            <person name="Maiti R."/>
            <person name="Amedeo P."/>
            <person name="Anderson M.J."/>
            <person name="Crabtree J."/>
            <person name="Silva J.C."/>
            <person name="Badger J.H."/>
            <person name="Albarraq A."/>
            <person name="Angiuoli S."/>
            <person name="Bussey H."/>
            <person name="Bowyer P."/>
            <person name="Cotty P.J."/>
            <person name="Dyer P.S."/>
            <person name="Egan A."/>
            <person name="Galens K."/>
            <person name="Fraser-Liggett C.M."/>
            <person name="Haas B.J."/>
            <person name="Inman J.M."/>
            <person name="Kent R."/>
            <person name="Lemieux S."/>
            <person name="Malavazi I."/>
            <person name="Orvis J."/>
            <person name="Roemer T."/>
            <person name="Ronning C.M."/>
            <person name="Sundaram J.P."/>
            <person name="Sutton G."/>
            <person name="Turner G."/>
            <person name="Venter J.C."/>
            <person name="White O.R."/>
            <person name="Whitty B.R."/>
            <person name="Youngman P."/>
            <person name="Wolfe K.H."/>
            <person name="Goldman G.H."/>
            <person name="Wortman J.R."/>
            <person name="Jiang B."/>
            <person name="Denning D.W."/>
            <person name="Nierman W.C."/>
        </authorList>
    </citation>
    <scope>NUCLEOTIDE SEQUENCE [LARGE SCALE GENOMIC DNA]</scope>
    <source>
        <strain evidence="3">ATCC 1007 / CBS 513.65 / DSM 816 / NCTC 3887 / NRRL 1</strain>
    </source>
</reference>
<accession>A1C856</accession>
<proteinExistence type="predicted"/>